<dbReference type="InterPro" id="IPR002549">
    <property type="entry name" value="AI-2E-like"/>
</dbReference>
<keyword evidence="3 6" id="KW-0812">Transmembrane</keyword>
<dbReference type="GeneID" id="13301710"/>
<keyword evidence="5 6" id="KW-0472">Membrane</keyword>
<feature type="transmembrane region" description="Helical" evidence="6">
    <location>
        <begin position="283"/>
        <end position="311"/>
    </location>
</feature>
<evidence type="ECO:0000256" key="5">
    <source>
        <dbReference type="ARBA" id="ARBA00023136"/>
    </source>
</evidence>
<proteinExistence type="inferred from homology"/>
<dbReference type="Proteomes" id="UP000324354">
    <property type="component" value="Chromosome"/>
</dbReference>
<dbReference type="GO" id="GO:0016020">
    <property type="term" value="C:membrane"/>
    <property type="evidence" value="ECO:0007669"/>
    <property type="project" value="UniProtKB-SubCell"/>
</dbReference>
<comment type="similarity">
    <text evidence="2">Belongs to the autoinducer-2 exporter (AI-2E) (TC 2.A.86) family.</text>
</comment>
<feature type="transmembrane region" description="Helical" evidence="6">
    <location>
        <begin position="134"/>
        <end position="150"/>
    </location>
</feature>
<gene>
    <name evidence="7" type="ORF">PFDSM3638_05540</name>
</gene>
<feature type="transmembrane region" description="Helical" evidence="6">
    <location>
        <begin position="176"/>
        <end position="203"/>
    </location>
</feature>
<feature type="transmembrane region" description="Helical" evidence="6">
    <location>
        <begin position="246"/>
        <end position="263"/>
    </location>
</feature>
<dbReference type="PANTHER" id="PTHR21716:SF71">
    <property type="entry name" value="TRANSPORT PROTEIN MJ1177-RELATED"/>
    <property type="match status" value="1"/>
</dbReference>
<dbReference type="AlphaFoldDB" id="A0A5C0XQ07"/>
<evidence type="ECO:0000313" key="8">
    <source>
        <dbReference type="Proteomes" id="UP000324354"/>
    </source>
</evidence>
<evidence type="ECO:0000313" key="7">
    <source>
        <dbReference type="EMBL" id="QEK78761.1"/>
    </source>
</evidence>
<comment type="subcellular location">
    <subcellularLocation>
        <location evidence="1">Membrane</location>
        <topology evidence="1">Multi-pass membrane protein</topology>
    </subcellularLocation>
</comment>
<feature type="transmembrane region" description="Helical" evidence="6">
    <location>
        <begin position="209"/>
        <end position="234"/>
    </location>
</feature>
<evidence type="ECO:0000256" key="3">
    <source>
        <dbReference type="ARBA" id="ARBA00022692"/>
    </source>
</evidence>
<feature type="transmembrane region" description="Helical" evidence="6">
    <location>
        <begin position="28"/>
        <end position="44"/>
    </location>
</feature>
<evidence type="ECO:0000256" key="1">
    <source>
        <dbReference type="ARBA" id="ARBA00004141"/>
    </source>
</evidence>
<reference evidence="7 8" key="1">
    <citation type="submission" date="2017-08" db="EMBL/GenBank/DDBJ databases">
        <title>Resequencing and Reannotation of the genome of Pyrococcus furiosus type strain DSM3638.</title>
        <authorList>
            <person name="Reichelt R.M."/>
            <person name="Bunk B."/>
        </authorList>
    </citation>
    <scope>NUCLEOTIDE SEQUENCE [LARGE SCALE GENOMIC DNA]</scope>
    <source>
        <strain evidence="7 8">DSM 3638</strain>
    </source>
</reference>
<organism evidence="7 8">
    <name type="scientific">Pyrococcus furiosus (strain ATCC 43587 / DSM 3638 / JCM 8422 / Vc1)</name>
    <dbReference type="NCBI Taxonomy" id="186497"/>
    <lineage>
        <taxon>Archaea</taxon>
        <taxon>Methanobacteriati</taxon>
        <taxon>Methanobacteriota</taxon>
        <taxon>Thermococci</taxon>
        <taxon>Thermococcales</taxon>
        <taxon>Thermococcaceae</taxon>
        <taxon>Pyrococcus</taxon>
    </lineage>
</organism>
<dbReference type="GeneID" id="41712914"/>
<protein>
    <submittedName>
        <fullName evidence="7">AI-2E family transporter</fullName>
    </submittedName>
</protein>
<dbReference type="PANTHER" id="PTHR21716">
    <property type="entry name" value="TRANSMEMBRANE PROTEIN"/>
    <property type="match status" value="1"/>
</dbReference>
<dbReference type="RefSeq" id="WP_011012245.1">
    <property type="nucleotide sequence ID" value="NC_003413.1"/>
</dbReference>
<dbReference type="OrthoDB" id="137390at2157"/>
<evidence type="ECO:0000256" key="4">
    <source>
        <dbReference type="ARBA" id="ARBA00022989"/>
    </source>
</evidence>
<sequence length="326" mass="36283">MRSSIVFGALGAVILILVSLTVKPFFSSFFFAFVTAYVLSPLHTKLSGRFGERQSALLLIFVLLAGAVVLMIILIYTLNPVLNQAYVYLQDIDSLISRAPLPKSISDAFLGIYHQLAPRVQEYILSFTFSIPKYILQVAAYLAFVYYFLLHEKDIAKLIPFESDEKMKKILYRGNLTLQALIKAWLLLNIAKGILMTIGFIIFDVSSLPTAILAGIVTILFSFIPLFEGWMVWLAGSIYLLNSGHFIRAILLAAYGAALVSPLPDFTIRPKIVAKEAKFDETLVLIGMIGGVWAMGLKGLIIGPIVLNVAVEMLREWQKLNRARES</sequence>
<evidence type="ECO:0000256" key="6">
    <source>
        <dbReference type="SAM" id="Phobius"/>
    </source>
</evidence>
<name>A0A5C0XQ07_PYRFU</name>
<dbReference type="EMBL" id="CP023154">
    <property type="protein sequence ID" value="QEK78761.1"/>
    <property type="molecule type" value="Genomic_DNA"/>
</dbReference>
<dbReference type="Pfam" id="PF01594">
    <property type="entry name" value="AI-2E_transport"/>
    <property type="match status" value="1"/>
</dbReference>
<accession>A0A5C0XQ07</accession>
<feature type="transmembrane region" description="Helical" evidence="6">
    <location>
        <begin position="5"/>
        <end position="22"/>
    </location>
</feature>
<keyword evidence="4 6" id="KW-1133">Transmembrane helix</keyword>
<feature type="transmembrane region" description="Helical" evidence="6">
    <location>
        <begin position="56"/>
        <end position="78"/>
    </location>
</feature>
<evidence type="ECO:0000256" key="2">
    <source>
        <dbReference type="ARBA" id="ARBA00009773"/>
    </source>
</evidence>